<accession>A0A4C1XT37</accession>
<reference evidence="3 4" key="1">
    <citation type="journal article" date="2019" name="Commun. Biol.">
        <title>The bagworm genome reveals a unique fibroin gene that provides high tensile strength.</title>
        <authorList>
            <person name="Kono N."/>
            <person name="Nakamura H."/>
            <person name="Ohtoshi R."/>
            <person name="Tomita M."/>
            <person name="Numata K."/>
            <person name="Arakawa K."/>
        </authorList>
    </citation>
    <scope>NUCLEOTIDE SEQUENCE [LARGE SCALE GENOMIC DNA]</scope>
</reference>
<proteinExistence type="predicted"/>
<name>A0A4C1XT37_EUMVA</name>
<dbReference type="PANTHER" id="PTHR47331:SF1">
    <property type="entry name" value="GAG-LIKE PROTEIN"/>
    <property type="match status" value="1"/>
</dbReference>
<dbReference type="Proteomes" id="UP000299102">
    <property type="component" value="Unassembled WGS sequence"/>
</dbReference>
<feature type="region of interest" description="Disordered" evidence="1">
    <location>
        <begin position="96"/>
        <end position="120"/>
    </location>
</feature>
<evidence type="ECO:0000313" key="4">
    <source>
        <dbReference type="Proteomes" id="UP000299102"/>
    </source>
</evidence>
<dbReference type="EMBL" id="BGZK01000949">
    <property type="protein sequence ID" value="GBP66152.1"/>
    <property type="molecule type" value="Genomic_DNA"/>
</dbReference>
<evidence type="ECO:0000256" key="1">
    <source>
        <dbReference type="SAM" id="MobiDB-lite"/>
    </source>
</evidence>
<keyword evidence="4" id="KW-1185">Reference proteome</keyword>
<dbReference type="PANTHER" id="PTHR47331">
    <property type="entry name" value="PHD-TYPE DOMAIN-CONTAINING PROTEIN"/>
    <property type="match status" value="1"/>
</dbReference>
<sequence length="120" mass="13549">MPFDHFWQRWFKEYLPTLVNRRARGDPTCCAPAKGDIVLIVYTSSPRYFWPRGKIKKTYPSPDNQVRVVDVETTGSVLRRPTSKILVLTSSEAAAAPCPEPTEGENITNSRVPSIKLDNV</sequence>
<evidence type="ECO:0000313" key="3">
    <source>
        <dbReference type="EMBL" id="GBP66152.1"/>
    </source>
</evidence>
<comment type="caution">
    <text evidence="3">The sequence shown here is derived from an EMBL/GenBank/DDBJ whole genome shotgun (WGS) entry which is preliminary data.</text>
</comment>
<dbReference type="InterPro" id="IPR040676">
    <property type="entry name" value="DUF5641"/>
</dbReference>
<evidence type="ECO:0000259" key="2">
    <source>
        <dbReference type="Pfam" id="PF18701"/>
    </source>
</evidence>
<protein>
    <recommendedName>
        <fullName evidence="2">DUF5641 domain-containing protein</fullName>
    </recommendedName>
</protein>
<dbReference type="AlphaFoldDB" id="A0A4C1XT37"/>
<organism evidence="3 4">
    <name type="scientific">Eumeta variegata</name>
    <name type="common">Bagworm moth</name>
    <name type="synonym">Eumeta japonica</name>
    <dbReference type="NCBI Taxonomy" id="151549"/>
    <lineage>
        <taxon>Eukaryota</taxon>
        <taxon>Metazoa</taxon>
        <taxon>Ecdysozoa</taxon>
        <taxon>Arthropoda</taxon>
        <taxon>Hexapoda</taxon>
        <taxon>Insecta</taxon>
        <taxon>Pterygota</taxon>
        <taxon>Neoptera</taxon>
        <taxon>Endopterygota</taxon>
        <taxon>Lepidoptera</taxon>
        <taxon>Glossata</taxon>
        <taxon>Ditrysia</taxon>
        <taxon>Tineoidea</taxon>
        <taxon>Psychidae</taxon>
        <taxon>Oiketicinae</taxon>
        <taxon>Eumeta</taxon>
    </lineage>
</organism>
<feature type="domain" description="DUF5641" evidence="2">
    <location>
        <begin position="4"/>
        <end position="88"/>
    </location>
</feature>
<dbReference type="OrthoDB" id="10049357at2759"/>
<dbReference type="STRING" id="151549.A0A4C1XT37"/>
<gene>
    <name evidence="3" type="ORF">EVAR_83932_1</name>
</gene>
<dbReference type="Pfam" id="PF18701">
    <property type="entry name" value="DUF5641"/>
    <property type="match status" value="1"/>
</dbReference>